<dbReference type="InterPro" id="IPR044533">
    <property type="entry name" value="FLZ1/2/3"/>
</dbReference>
<feature type="compositionally biased region" description="Basic and acidic residues" evidence="5">
    <location>
        <begin position="143"/>
        <end position="157"/>
    </location>
</feature>
<keyword evidence="2" id="KW-0479">Metal-binding</keyword>
<organism evidence="7 8">
    <name type="scientific">Vitis vinifera</name>
    <name type="common">Grape</name>
    <dbReference type="NCBI Taxonomy" id="29760"/>
    <lineage>
        <taxon>Eukaryota</taxon>
        <taxon>Viridiplantae</taxon>
        <taxon>Streptophyta</taxon>
        <taxon>Embryophyta</taxon>
        <taxon>Tracheophyta</taxon>
        <taxon>Spermatophyta</taxon>
        <taxon>Magnoliopsida</taxon>
        <taxon>eudicotyledons</taxon>
        <taxon>Gunneridae</taxon>
        <taxon>Pentapetalae</taxon>
        <taxon>rosids</taxon>
        <taxon>Vitales</taxon>
        <taxon>Vitaceae</taxon>
        <taxon>Viteae</taxon>
        <taxon>Vitis</taxon>
    </lineage>
</organism>
<feature type="region of interest" description="Disordered" evidence="5">
    <location>
        <begin position="1"/>
        <end position="23"/>
    </location>
</feature>
<evidence type="ECO:0000256" key="3">
    <source>
        <dbReference type="ARBA" id="ARBA00022771"/>
    </source>
</evidence>
<comment type="similarity">
    <text evidence="1">Belongs to the FLZ family.</text>
</comment>
<evidence type="ECO:0000313" key="8">
    <source>
        <dbReference type="Proteomes" id="UP001227230"/>
    </source>
</evidence>
<evidence type="ECO:0000256" key="4">
    <source>
        <dbReference type="PROSITE-ProRule" id="PRU01131"/>
    </source>
</evidence>
<name>A0ABY9DE64_VITVI</name>
<dbReference type="EMBL" id="CP126662">
    <property type="protein sequence ID" value="WKA05282.1"/>
    <property type="molecule type" value="Genomic_DNA"/>
</dbReference>
<evidence type="ECO:0000259" key="6">
    <source>
        <dbReference type="PROSITE" id="PS51795"/>
    </source>
</evidence>
<feature type="compositionally biased region" description="Polar residues" evidence="5">
    <location>
        <begin position="10"/>
        <end position="21"/>
    </location>
</feature>
<evidence type="ECO:0000256" key="5">
    <source>
        <dbReference type="SAM" id="MobiDB-lite"/>
    </source>
</evidence>
<feature type="zinc finger region" description="FLZ-type" evidence="4">
    <location>
        <begin position="100"/>
        <end position="144"/>
    </location>
</feature>
<dbReference type="PANTHER" id="PTHR46057:SF13">
    <property type="entry name" value="FLZ-TYPE DOMAIN-CONTAINING PROTEIN"/>
    <property type="match status" value="1"/>
</dbReference>
<evidence type="ECO:0000256" key="2">
    <source>
        <dbReference type="ARBA" id="ARBA00022723"/>
    </source>
</evidence>
<keyword evidence="8" id="KW-1185">Reference proteome</keyword>
<protein>
    <recommendedName>
        <fullName evidence="6">FLZ-type domain-containing protein</fullName>
    </recommendedName>
</protein>
<keyword evidence="3" id="KW-0862">Zinc</keyword>
<proteinExistence type="inferred from homology"/>
<dbReference type="PROSITE" id="PS51795">
    <property type="entry name" value="ZF_FLZ"/>
    <property type="match status" value="1"/>
</dbReference>
<evidence type="ECO:0000313" key="7">
    <source>
        <dbReference type="EMBL" id="WKA05282.1"/>
    </source>
</evidence>
<feature type="domain" description="FLZ-type" evidence="6">
    <location>
        <begin position="100"/>
        <end position="144"/>
    </location>
</feature>
<dbReference type="PANTHER" id="PTHR46057">
    <property type="entry name" value="FCS-LIKE ZINC FINGER 1-RELATED"/>
    <property type="match status" value="1"/>
</dbReference>
<dbReference type="Pfam" id="PF04570">
    <property type="entry name" value="zf-FLZ"/>
    <property type="match status" value="1"/>
</dbReference>
<gene>
    <name evidence="7" type="ORF">VitviT2T_023257</name>
</gene>
<keyword evidence="3" id="KW-0863">Zinc-finger</keyword>
<accession>A0ABY9DE64</accession>
<feature type="region of interest" description="Disordered" evidence="5">
    <location>
        <begin position="143"/>
        <end position="174"/>
    </location>
</feature>
<evidence type="ECO:0000256" key="1">
    <source>
        <dbReference type="ARBA" id="ARBA00009374"/>
    </source>
</evidence>
<dbReference type="InterPro" id="IPR007650">
    <property type="entry name" value="Zf-FLZ_dom"/>
</dbReference>
<sequence>MDLGKPPSTADISQELSSNPMDHNLKGSHPTIRACNQSEILVGVQATCSLCPFNLHIASCASQQPSASPSSFTMAASSSSSPRSGLLYYAGCEEYPHQPHFLEACFLCQKPLGNNADIFMYRGNTPFCSKECRQEQMEFDEAKEKSWNMRSLRKSDSNKSSSNKAVRSGTVAVA</sequence>
<reference evidence="7 8" key="1">
    <citation type="journal article" date="2023" name="Hortic Res">
        <title>The complete reference genome for grapevine (Vitis vinifera L.) genetics and breeding.</title>
        <authorList>
            <person name="Shi X."/>
            <person name="Cao S."/>
            <person name="Wang X."/>
            <person name="Huang S."/>
            <person name="Wang Y."/>
            <person name="Liu Z."/>
            <person name="Liu W."/>
            <person name="Leng X."/>
            <person name="Peng Y."/>
            <person name="Wang N."/>
            <person name="Wang Y."/>
            <person name="Ma Z."/>
            <person name="Xu X."/>
            <person name="Zhang F."/>
            <person name="Xue H."/>
            <person name="Zhong H."/>
            <person name="Wang Y."/>
            <person name="Zhang K."/>
            <person name="Velt A."/>
            <person name="Avia K."/>
            <person name="Holtgrawe D."/>
            <person name="Grimplet J."/>
            <person name="Matus J.T."/>
            <person name="Ware D."/>
            <person name="Wu X."/>
            <person name="Wang H."/>
            <person name="Liu C."/>
            <person name="Fang Y."/>
            <person name="Rustenholz C."/>
            <person name="Cheng Z."/>
            <person name="Xiao H."/>
            <person name="Zhou Y."/>
        </authorList>
    </citation>
    <scope>NUCLEOTIDE SEQUENCE [LARGE SCALE GENOMIC DNA]</scope>
    <source>
        <strain evidence="8">cv. Pinot noir / PN40024</strain>
        <tissue evidence="7">Leaf</tissue>
    </source>
</reference>
<dbReference type="Proteomes" id="UP001227230">
    <property type="component" value="Chromosome 15"/>
</dbReference>